<evidence type="ECO:0000256" key="5">
    <source>
        <dbReference type="ARBA" id="ARBA00022741"/>
    </source>
</evidence>
<dbReference type="GO" id="GO:0005829">
    <property type="term" value="C:cytosol"/>
    <property type="evidence" value="ECO:0007669"/>
    <property type="project" value="TreeGrafter"/>
</dbReference>
<keyword evidence="4" id="KW-0597">Phosphoprotein</keyword>
<evidence type="ECO:0000313" key="9">
    <source>
        <dbReference type="Proteomes" id="UP000549394"/>
    </source>
</evidence>
<dbReference type="InterPro" id="IPR013126">
    <property type="entry name" value="Hsp_70_fam"/>
</dbReference>
<dbReference type="Gene3D" id="2.60.34.10">
    <property type="entry name" value="Substrate Binding Domain Of DNAk, Chain A, domain 1"/>
    <property type="match status" value="1"/>
</dbReference>
<sequence length="828" mass="94201">MSVVGFDVGYQSSYVAIARQGGIETVANEYSDRRTPSFVTFEDKQRAMGTSANSKMLSNINNTVWGFTRLLGRKFKDEQIAIEKLYHPYQIVEKENGDLAIRVQYLNEEVDFTSEQITAMLLTKLKEIAEANLRTKVVDCVISVPCFFTDIERRAMIDASRIAGLNCLRIMNATTATALAYGIYKTDLPEEKEKPRNVVFVDFGHSSLQIAAVAFNKGKLKVLATSVDPNLGGRNFDKMLTEHFSDEFMNKYKVNARSKPKAYFRLMQECEKKLKKLMSSNTTEIPLNIECFMNDTDVSGRMKREDFEKRGAELFKRIEICMTGILANSGLQLDEIDSVEIVGGSSRIPAFKQLVLDVFGKTPSTTLNADESVARGCALQCAILSPTFRVRDFSISDCQPYSIKLKWAPCEQNEEAEMEAFTKFSAYPQSKMLTFYKKEPFELEAFYNEKDNVPHPNKFIGRFKIDKVYPNPEGGNSKIKFKIKLLGHGTFDIMSASLLEKVEVVVEEKEEKKTEEKQEAKKEEPMEVETGTEAPADKKDEKPSEEQQPQPTPDAEPMQAETTTEPEAEKKTKTKVKVKSIDLPILSNIPSLGESGVNKLMEKEFQMIANDKLEQERAASKNSVEEYVYELRNKLCTEYEDFIKSDDLDNINSLLSKTEDWLYEEGEDEKKQVYIDKLAELKKHGAPVAERYTEFSLRPEIIKQFGGTLQQTRKVIEMWEQKDEKYNHLTDDEIKKVQKAIDEKQTWLDQQIGLCNTTPKNENPPVTCAKFRSEKQAFETTVSPILNKPKPKVEPPAEQKEKKAAPEAEPQKEAEEKPAESQPEMDVD</sequence>
<keyword evidence="3" id="KW-0963">Cytoplasm</keyword>
<dbReference type="FunFam" id="1.20.1270.10:FF:000002">
    <property type="entry name" value="Heat shock 70 kDa protein 4"/>
    <property type="match status" value="1"/>
</dbReference>
<dbReference type="GO" id="GO:0005634">
    <property type="term" value="C:nucleus"/>
    <property type="evidence" value="ECO:0007669"/>
    <property type="project" value="TreeGrafter"/>
</dbReference>
<evidence type="ECO:0000256" key="4">
    <source>
        <dbReference type="ARBA" id="ARBA00022553"/>
    </source>
</evidence>
<dbReference type="SUPFAM" id="SSF100934">
    <property type="entry name" value="Heat shock protein 70kD (HSP70), C-terminal subdomain"/>
    <property type="match status" value="2"/>
</dbReference>
<feature type="compositionally biased region" description="Basic and acidic residues" evidence="7">
    <location>
        <begin position="535"/>
        <end position="545"/>
    </location>
</feature>
<feature type="region of interest" description="Disordered" evidence="7">
    <location>
        <begin position="509"/>
        <end position="575"/>
    </location>
</feature>
<feature type="compositionally biased region" description="Basic and acidic residues" evidence="7">
    <location>
        <begin position="791"/>
        <end position="819"/>
    </location>
</feature>
<dbReference type="GO" id="GO:0140662">
    <property type="term" value="F:ATP-dependent protein folding chaperone"/>
    <property type="evidence" value="ECO:0007669"/>
    <property type="project" value="InterPro"/>
</dbReference>
<comment type="subcellular location">
    <subcellularLocation>
        <location evidence="1">Cytoplasm</location>
    </subcellularLocation>
</comment>
<keyword evidence="6" id="KW-0067">ATP-binding</keyword>
<dbReference type="FunFam" id="3.30.420.40:FF:000171">
    <property type="entry name" value="Heat shock 70 kDa protein 4"/>
    <property type="match status" value="1"/>
</dbReference>
<dbReference type="Gene3D" id="3.30.30.30">
    <property type="match status" value="1"/>
</dbReference>
<feature type="compositionally biased region" description="Basic and acidic residues" evidence="7">
    <location>
        <begin position="509"/>
        <end position="525"/>
    </location>
</feature>
<evidence type="ECO:0000256" key="6">
    <source>
        <dbReference type="ARBA" id="ARBA00022840"/>
    </source>
</evidence>
<dbReference type="InterPro" id="IPR029048">
    <property type="entry name" value="HSP70_C_sf"/>
</dbReference>
<dbReference type="InterPro" id="IPR029047">
    <property type="entry name" value="HSP70_peptide-bd_sf"/>
</dbReference>
<dbReference type="Gene3D" id="3.30.420.40">
    <property type="match status" value="2"/>
</dbReference>
<proteinExistence type="inferred from homology"/>
<dbReference type="AlphaFoldDB" id="A0A7I8VSX0"/>
<name>A0A7I8VSX0_9ANNE</name>
<dbReference type="InterPro" id="IPR043129">
    <property type="entry name" value="ATPase_NBD"/>
</dbReference>
<accession>A0A7I8VSX0</accession>
<dbReference type="PRINTS" id="PR00301">
    <property type="entry name" value="HEATSHOCK70"/>
</dbReference>
<evidence type="ECO:0000256" key="1">
    <source>
        <dbReference type="ARBA" id="ARBA00004496"/>
    </source>
</evidence>
<evidence type="ECO:0000313" key="8">
    <source>
        <dbReference type="EMBL" id="CAD5119392.1"/>
    </source>
</evidence>
<evidence type="ECO:0000256" key="2">
    <source>
        <dbReference type="ARBA" id="ARBA00007381"/>
    </source>
</evidence>
<keyword evidence="5" id="KW-0547">Nucleotide-binding</keyword>
<dbReference type="Pfam" id="PF00012">
    <property type="entry name" value="HSP70"/>
    <property type="match status" value="1"/>
</dbReference>
<dbReference type="Gene3D" id="1.20.1270.10">
    <property type="match status" value="2"/>
</dbReference>
<dbReference type="OrthoDB" id="434160at2759"/>
<protein>
    <submittedName>
        <fullName evidence="8">DgyrCDS8006</fullName>
    </submittedName>
</protein>
<dbReference type="CDD" id="cd10228">
    <property type="entry name" value="ASKHA_NBD_HSP70_HSPA4_like"/>
    <property type="match status" value="1"/>
</dbReference>
<feature type="region of interest" description="Disordered" evidence="7">
    <location>
        <begin position="779"/>
        <end position="828"/>
    </location>
</feature>
<dbReference type="FunFam" id="3.30.30.30:FF:000002">
    <property type="entry name" value="Heat shock 70 kDa protein 4"/>
    <property type="match status" value="1"/>
</dbReference>
<dbReference type="EMBL" id="CAJFCJ010000010">
    <property type="protein sequence ID" value="CAD5119392.1"/>
    <property type="molecule type" value="Genomic_DNA"/>
</dbReference>
<dbReference type="Gene3D" id="3.90.640.10">
    <property type="entry name" value="Actin, Chain A, domain 4"/>
    <property type="match status" value="1"/>
</dbReference>
<dbReference type="FunFam" id="3.30.420.40:FF:000495">
    <property type="entry name" value="Heat shock protein 4b"/>
    <property type="match status" value="1"/>
</dbReference>
<dbReference type="PANTHER" id="PTHR45639">
    <property type="entry name" value="HSC70CB, ISOFORM G-RELATED"/>
    <property type="match status" value="1"/>
</dbReference>
<evidence type="ECO:0000256" key="7">
    <source>
        <dbReference type="SAM" id="MobiDB-lite"/>
    </source>
</evidence>
<gene>
    <name evidence="8" type="ORF">DGYR_LOCUS7642</name>
</gene>
<dbReference type="GO" id="GO:0005524">
    <property type="term" value="F:ATP binding"/>
    <property type="evidence" value="ECO:0007669"/>
    <property type="project" value="UniProtKB-KW"/>
</dbReference>
<dbReference type="Proteomes" id="UP000549394">
    <property type="component" value="Unassembled WGS sequence"/>
</dbReference>
<comment type="caution">
    <text evidence="8">The sequence shown here is derived from an EMBL/GenBank/DDBJ whole genome shotgun (WGS) entry which is preliminary data.</text>
</comment>
<evidence type="ECO:0000256" key="3">
    <source>
        <dbReference type="ARBA" id="ARBA00022490"/>
    </source>
</evidence>
<dbReference type="SUPFAM" id="SSF100920">
    <property type="entry name" value="Heat shock protein 70kD (HSP70), peptide-binding domain"/>
    <property type="match status" value="1"/>
</dbReference>
<comment type="similarity">
    <text evidence="2">Belongs to the heat shock protein 70 family.</text>
</comment>
<dbReference type="FunFam" id="3.30.420.40:FF:000767">
    <property type="entry name" value="Heat shock protein 70 (HSP70)-4, putative"/>
    <property type="match status" value="1"/>
</dbReference>
<keyword evidence="9" id="KW-1185">Reference proteome</keyword>
<reference evidence="8 9" key="1">
    <citation type="submission" date="2020-08" db="EMBL/GenBank/DDBJ databases">
        <authorList>
            <person name="Hejnol A."/>
        </authorList>
    </citation>
    <scope>NUCLEOTIDE SEQUENCE [LARGE SCALE GENOMIC DNA]</scope>
</reference>
<dbReference type="SUPFAM" id="SSF53067">
    <property type="entry name" value="Actin-like ATPase domain"/>
    <property type="match status" value="2"/>
</dbReference>
<dbReference type="FunFam" id="3.90.640.10:FF:000004">
    <property type="entry name" value="Heat shock 70 kDa protein 4"/>
    <property type="match status" value="1"/>
</dbReference>
<organism evidence="8 9">
    <name type="scientific">Dimorphilus gyrociliatus</name>
    <dbReference type="NCBI Taxonomy" id="2664684"/>
    <lineage>
        <taxon>Eukaryota</taxon>
        <taxon>Metazoa</taxon>
        <taxon>Spiralia</taxon>
        <taxon>Lophotrochozoa</taxon>
        <taxon>Annelida</taxon>
        <taxon>Polychaeta</taxon>
        <taxon>Polychaeta incertae sedis</taxon>
        <taxon>Dinophilidae</taxon>
        <taxon>Dimorphilus</taxon>
    </lineage>
</organism>
<dbReference type="PANTHER" id="PTHR45639:SF4">
    <property type="entry name" value="HSC70CB, ISOFORM G"/>
    <property type="match status" value="1"/>
</dbReference>